<dbReference type="Proteomes" id="UP001177021">
    <property type="component" value="Unassembled WGS sequence"/>
</dbReference>
<protein>
    <submittedName>
        <fullName evidence="1">Uncharacterized protein</fullName>
    </submittedName>
</protein>
<evidence type="ECO:0000313" key="1">
    <source>
        <dbReference type="EMBL" id="CAJ2668059.1"/>
    </source>
</evidence>
<reference evidence="1" key="1">
    <citation type="submission" date="2023-10" db="EMBL/GenBank/DDBJ databases">
        <authorList>
            <person name="Rodriguez Cubillos JULIANA M."/>
            <person name="De Vega J."/>
        </authorList>
    </citation>
    <scope>NUCLEOTIDE SEQUENCE</scope>
</reference>
<proteinExistence type="predicted"/>
<evidence type="ECO:0000313" key="2">
    <source>
        <dbReference type="Proteomes" id="UP001177021"/>
    </source>
</evidence>
<dbReference type="EMBL" id="CASHSV030000513">
    <property type="protein sequence ID" value="CAJ2668059.1"/>
    <property type="molecule type" value="Genomic_DNA"/>
</dbReference>
<comment type="caution">
    <text evidence="1">The sequence shown here is derived from an EMBL/GenBank/DDBJ whole genome shotgun (WGS) entry which is preliminary data.</text>
</comment>
<accession>A0ACB0LF08</accession>
<sequence length="196" mass="22080">MVMVMAEEEENALSIEPEFPKSRVKKIMTLDEDVKRVSSEALFLVSKSTELFLQLLAEKSAEVAIEKKRKTVKLEHIRIAVKRNRPICDFLLDSLPMPTETAKSDKPVVVADRPKSVPVGTRRIDQIFRKSEAQAQVEAEVEAQVEAEVEAQIEAQVEAQLEDEIEVQVEAQLEDEIEVQVEAQASEPVPEPMEES</sequence>
<organism evidence="1 2">
    <name type="scientific">Trifolium pratense</name>
    <name type="common">Red clover</name>
    <dbReference type="NCBI Taxonomy" id="57577"/>
    <lineage>
        <taxon>Eukaryota</taxon>
        <taxon>Viridiplantae</taxon>
        <taxon>Streptophyta</taxon>
        <taxon>Embryophyta</taxon>
        <taxon>Tracheophyta</taxon>
        <taxon>Spermatophyta</taxon>
        <taxon>Magnoliopsida</taxon>
        <taxon>eudicotyledons</taxon>
        <taxon>Gunneridae</taxon>
        <taxon>Pentapetalae</taxon>
        <taxon>rosids</taxon>
        <taxon>fabids</taxon>
        <taxon>Fabales</taxon>
        <taxon>Fabaceae</taxon>
        <taxon>Papilionoideae</taxon>
        <taxon>50 kb inversion clade</taxon>
        <taxon>NPAAA clade</taxon>
        <taxon>Hologalegina</taxon>
        <taxon>IRL clade</taxon>
        <taxon>Trifolieae</taxon>
        <taxon>Trifolium</taxon>
    </lineage>
</organism>
<keyword evidence="2" id="KW-1185">Reference proteome</keyword>
<name>A0ACB0LF08_TRIPR</name>
<gene>
    <name evidence="1" type="ORF">MILVUS5_LOCUS32526</name>
</gene>